<feature type="domain" description="Mur ligase central" evidence="12">
    <location>
        <begin position="114"/>
        <end position="295"/>
    </location>
</feature>
<evidence type="ECO:0000256" key="7">
    <source>
        <dbReference type="ARBA" id="ARBA00022840"/>
    </source>
</evidence>
<protein>
    <recommendedName>
        <fullName evidence="9 10">UDP-N-acetylmuramoylalanine--D-glutamate ligase</fullName>
        <ecNumber evidence="9 10">6.3.2.9</ecNumber>
    </recommendedName>
    <alternativeName>
        <fullName evidence="9">D-glutamic acid-adding enzyme</fullName>
    </alternativeName>
    <alternativeName>
        <fullName evidence="9">UDP-N-acetylmuramoyl-L-alanyl-D-glutamate synthetase</fullName>
    </alternativeName>
</protein>
<dbReference type="UniPathway" id="UPA00219"/>
<dbReference type="GO" id="GO:0051301">
    <property type="term" value="P:cell division"/>
    <property type="evidence" value="ECO:0007669"/>
    <property type="project" value="UniProtKB-KW"/>
</dbReference>
<keyword evidence="9 10" id="KW-0133">Cell shape</keyword>
<dbReference type="PROSITE" id="PS01011">
    <property type="entry name" value="FOLYLPOLYGLU_SYNT_1"/>
    <property type="match status" value="1"/>
</dbReference>
<comment type="function">
    <text evidence="9 10">Cell wall formation. Catalyzes the addition of glutamate to the nucleotide precursor UDP-N-acetylmuramoyl-L-alanine (UMA).</text>
</comment>
<evidence type="ECO:0000256" key="1">
    <source>
        <dbReference type="ARBA" id="ARBA00004496"/>
    </source>
</evidence>
<dbReference type="InterPro" id="IPR004101">
    <property type="entry name" value="Mur_ligase_C"/>
</dbReference>
<dbReference type="PANTHER" id="PTHR43692:SF1">
    <property type="entry name" value="UDP-N-ACETYLMURAMOYLALANINE--D-GLUTAMATE LIGASE"/>
    <property type="match status" value="1"/>
</dbReference>
<comment type="catalytic activity">
    <reaction evidence="9 10">
        <text>UDP-N-acetyl-alpha-D-muramoyl-L-alanine + D-glutamate + ATP = UDP-N-acetyl-alpha-D-muramoyl-L-alanyl-D-glutamate + ADP + phosphate + H(+)</text>
        <dbReference type="Rhea" id="RHEA:16429"/>
        <dbReference type="ChEBI" id="CHEBI:15378"/>
        <dbReference type="ChEBI" id="CHEBI:29986"/>
        <dbReference type="ChEBI" id="CHEBI:30616"/>
        <dbReference type="ChEBI" id="CHEBI:43474"/>
        <dbReference type="ChEBI" id="CHEBI:83898"/>
        <dbReference type="ChEBI" id="CHEBI:83900"/>
        <dbReference type="ChEBI" id="CHEBI:456216"/>
        <dbReference type="EC" id="6.3.2.9"/>
    </reaction>
</comment>
<proteinExistence type="inferred from homology"/>
<keyword evidence="14" id="KW-1185">Reference proteome</keyword>
<dbReference type="Gene3D" id="3.40.50.720">
    <property type="entry name" value="NAD(P)-binding Rossmann-like Domain"/>
    <property type="match status" value="1"/>
</dbReference>
<evidence type="ECO:0000256" key="4">
    <source>
        <dbReference type="ARBA" id="ARBA00022598"/>
    </source>
</evidence>
<dbReference type="InterPro" id="IPR018109">
    <property type="entry name" value="Folylpolyglutamate_synth_CS"/>
</dbReference>
<sequence>MSRLGRRVLVAGAGVSGRSAAEALLAEGAEVTVTDASRERLAGLAELGSAGARLLPALSEPPEGTDLVVTSPGWRPDSPLLENAAARGTEVIGETELAWRLDRSREKPADWLAVTGTNGKTTTVGMLESILRAAGIDAVACGNVGLPAVDAVRAGHEVLAVELSSFQLHWSDTLAPYAGVVLNLAEDHLDWHGSLRAYGLAKSAVYRGNTVSVYNLDDPTSTRLAREHVGAAGVGVTLGAPSEGQLGIADGLLLDRAFGEEGTTEGGSVPLAALTDVRQVGEHNLSNALVACALARCRGVPARACAEGLRAFAPGQHRSVPVGEEDGVVYVDDSKATNPHAAAAALHAHSRLVWIAGGLLKGAEVDELVRAHASRFLGVVLIGTESGRIAEALERHAPGVPVVRIPPEHEDPMGEAVRSARELAEPDSAVVLAPAAASMDMYTDYAHRGREFAAAVRAVLAGPESGPAERPRG</sequence>
<keyword evidence="8 9" id="KW-0131">Cell cycle</keyword>
<dbReference type="InterPro" id="IPR005762">
    <property type="entry name" value="MurD"/>
</dbReference>
<dbReference type="InterPro" id="IPR036615">
    <property type="entry name" value="Mur_ligase_C_dom_sf"/>
</dbReference>
<dbReference type="PANTHER" id="PTHR43692">
    <property type="entry name" value="UDP-N-ACETYLMURAMOYLALANINE--D-GLUTAMATE LIGASE"/>
    <property type="match status" value="1"/>
</dbReference>
<keyword evidence="3 9" id="KW-0963">Cytoplasm</keyword>
<dbReference type="NCBIfam" id="TIGR01087">
    <property type="entry name" value="murD"/>
    <property type="match status" value="1"/>
</dbReference>
<dbReference type="FunCoup" id="A0A2T0GZ87">
    <property type="interactions" value="100"/>
</dbReference>
<dbReference type="SUPFAM" id="SSF53623">
    <property type="entry name" value="MurD-like peptide ligases, catalytic domain"/>
    <property type="match status" value="1"/>
</dbReference>
<dbReference type="RefSeq" id="WP_106112857.1">
    <property type="nucleotide sequence ID" value="NZ_PVSR01000004.1"/>
</dbReference>
<evidence type="ECO:0000256" key="10">
    <source>
        <dbReference type="RuleBase" id="RU003664"/>
    </source>
</evidence>
<dbReference type="SUPFAM" id="SSF53244">
    <property type="entry name" value="MurD-like peptide ligases, peptide-binding domain"/>
    <property type="match status" value="1"/>
</dbReference>
<dbReference type="AlphaFoldDB" id="A0A2T0GZ87"/>
<dbReference type="Proteomes" id="UP000239352">
    <property type="component" value="Unassembled WGS sequence"/>
</dbReference>
<evidence type="ECO:0000259" key="12">
    <source>
        <dbReference type="Pfam" id="PF08245"/>
    </source>
</evidence>
<organism evidence="13 14">
    <name type="scientific">Actinopolyspora mortivallis</name>
    <dbReference type="NCBI Taxonomy" id="33906"/>
    <lineage>
        <taxon>Bacteria</taxon>
        <taxon>Bacillati</taxon>
        <taxon>Actinomycetota</taxon>
        <taxon>Actinomycetes</taxon>
        <taxon>Actinopolysporales</taxon>
        <taxon>Actinopolysporaceae</taxon>
        <taxon>Actinopolyspora</taxon>
    </lineage>
</organism>
<dbReference type="Pfam" id="PF21799">
    <property type="entry name" value="MurD-like_N"/>
    <property type="match status" value="1"/>
</dbReference>
<gene>
    <name evidence="9 13" type="primary">murD</name>
    <name evidence="13" type="ORF">CEP50_05675</name>
</gene>
<dbReference type="Gene3D" id="3.40.1190.10">
    <property type="entry name" value="Mur-like, catalytic domain"/>
    <property type="match status" value="1"/>
</dbReference>
<evidence type="ECO:0000256" key="9">
    <source>
        <dbReference type="HAMAP-Rule" id="MF_00639"/>
    </source>
</evidence>
<keyword evidence="9 10" id="KW-0961">Cell wall biogenesis/degradation</keyword>
<evidence type="ECO:0000256" key="5">
    <source>
        <dbReference type="ARBA" id="ARBA00022618"/>
    </source>
</evidence>
<accession>A0A2T0GZ87</accession>
<dbReference type="STRING" id="1050202.GCA_000384035_02168"/>
<comment type="pathway">
    <text evidence="2 9 10">Cell wall biogenesis; peptidoglycan biosynthesis.</text>
</comment>
<dbReference type="Pfam" id="PF08245">
    <property type="entry name" value="Mur_ligase_M"/>
    <property type="match status" value="1"/>
</dbReference>
<dbReference type="HAMAP" id="MF_00639">
    <property type="entry name" value="MurD"/>
    <property type="match status" value="1"/>
</dbReference>
<dbReference type="GO" id="GO:0004326">
    <property type="term" value="F:tetrahydrofolylpolyglutamate synthase activity"/>
    <property type="evidence" value="ECO:0007669"/>
    <property type="project" value="InterPro"/>
</dbReference>
<dbReference type="GO" id="GO:0071555">
    <property type="term" value="P:cell wall organization"/>
    <property type="evidence" value="ECO:0007669"/>
    <property type="project" value="UniProtKB-KW"/>
</dbReference>
<comment type="similarity">
    <text evidence="9">Belongs to the MurCDEF family.</text>
</comment>
<dbReference type="EMBL" id="PVSR01000004">
    <property type="protein sequence ID" value="PRW64407.1"/>
    <property type="molecule type" value="Genomic_DNA"/>
</dbReference>
<dbReference type="GO" id="GO:0008360">
    <property type="term" value="P:regulation of cell shape"/>
    <property type="evidence" value="ECO:0007669"/>
    <property type="project" value="UniProtKB-KW"/>
</dbReference>
<feature type="domain" description="Mur ligase C-terminal" evidence="11">
    <location>
        <begin position="317"/>
        <end position="435"/>
    </location>
</feature>
<dbReference type="InterPro" id="IPR036565">
    <property type="entry name" value="Mur-like_cat_sf"/>
</dbReference>
<dbReference type="SUPFAM" id="SSF51984">
    <property type="entry name" value="MurCD N-terminal domain"/>
    <property type="match status" value="1"/>
</dbReference>
<keyword evidence="4 9" id="KW-0436">Ligase</keyword>
<dbReference type="GO" id="GO:0005524">
    <property type="term" value="F:ATP binding"/>
    <property type="evidence" value="ECO:0007669"/>
    <property type="project" value="UniProtKB-UniRule"/>
</dbReference>
<keyword evidence="6 9" id="KW-0547">Nucleotide-binding</keyword>
<keyword evidence="5 9" id="KW-0132">Cell division</keyword>
<dbReference type="GO" id="GO:0009252">
    <property type="term" value="P:peptidoglycan biosynthetic process"/>
    <property type="evidence" value="ECO:0007669"/>
    <property type="project" value="UniProtKB-UniRule"/>
</dbReference>
<dbReference type="InParanoid" id="A0A2T0GZ87"/>
<keyword evidence="9 10" id="KW-0573">Peptidoglycan synthesis</keyword>
<evidence type="ECO:0000256" key="8">
    <source>
        <dbReference type="ARBA" id="ARBA00023306"/>
    </source>
</evidence>
<reference evidence="13 14" key="1">
    <citation type="submission" date="2018-03" db="EMBL/GenBank/DDBJ databases">
        <title>Actinopolyspora mortivallis from Sahara, screening for active biomolecules.</title>
        <authorList>
            <person name="Selama O."/>
            <person name="Wellington E.M.H."/>
            <person name="Hacene H."/>
        </authorList>
    </citation>
    <scope>NUCLEOTIDE SEQUENCE [LARGE SCALE GENOMIC DNA]</scope>
    <source>
        <strain evidence="13 14">M5A</strain>
    </source>
</reference>
<evidence type="ECO:0000256" key="2">
    <source>
        <dbReference type="ARBA" id="ARBA00004752"/>
    </source>
</evidence>
<dbReference type="GO" id="GO:0008764">
    <property type="term" value="F:UDP-N-acetylmuramoylalanine-D-glutamate ligase activity"/>
    <property type="evidence" value="ECO:0007669"/>
    <property type="project" value="UniProtKB-UniRule"/>
</dbReference>
<feature type="binding site" evidence="9">
    <location>
        <begin position="116"/>
        <end position="122"/>
    </location>
    <ligand>
        <name>ATP</name>
        <dbReference type="ChEBI" id="CHEBI:30616"/>
    </ligand>
</feature>
<keyword evidence="7 9" id="KW-0067">ATP-binding</keyword>
<dbReference type="EC" id="6.3.2.9" evidence="9 10"/>
<evidence type="ECO:0000313" key="13">
    <source>
        <dbReference type="EMBL" id="PRW64407.1"/>
    </source>
</evidence>
<dbReference type="Pfam" id="PF02875">
    <property type="entry name" value="Mur_ligase_C"/>
    <property type="match status" value="1"/>
</dbReference>
<dbReference type="InterPro" id="IPR013221">
    <property type="entry name" value="Mur_ligase_cen"/>
</dbReference>
<dbReference type="Gene3D" id="3.90.190.20">
    <property type="entry name" value="Mur ligase, C-terminal domain"/>
    <property type="match status" value="1"/>
</dbReference>
<name>A0A2T0GZ87_ACTMO</name>
<evidence type="ECO:0000256" key="3">
    <source>
        <dbReference type="ARBA" id="ARBA00022490"/>
    </source>
</evidence>
<comment type="subcellular location">
    <subcellularLocation>
        <location evidence="1 9 10">Cytoplasm</location>
    </subcellularLocation>
</comment>
<evidence type="ECO:0000259" key="11">
    <source>
        <dbReference type="Pfam" id="PF02875"/>
    </source>
</evidence>
<comment type="caution">
    <text evidence="13">The sequence shown here is derived from an EMBL/GenBank/DDBJ whole genome shotgun (WGS) entry which is preliminary data.</text>
</comment>
<evidence type="ECO:0000256" key="6">
    <source>
        <dbReference type="ARBA" id="ARBA00022741"/>
    </source>
</evidence>
<dbReference type="GO" id="GO:0005737">
    <property type="term" value="C:cytoplasm"/>
    <property type="evidence" value="ECO:0007669"/>
    <property type="project" value="UniProtKB-SubCell"/>
</dbReference>
<evidence type="ECO:0000313" key="14">
    <source>
        <dbReference type="Proteomes" id="UP000239352"/>
    </source>
</evidence>